<dbReference type="InterPro" id="IPR002469">
    <property type="entry name" value="Peptidase_S9B_N"/>
</dbReference>
<dbReference type="InterPro" id="IPR002471">
    <property type="entry name" value="Pept_S9_AS"/>
</dbReference>
<dbReference type="Gene3D" id="3.40.50.1820">
    <property type="entry name" value="alpha/beta hydrolase"/>
    <property type="match status" value="1"/>
</dbReference>
<dbReference type="Proteomes" id="UP000533639">
    <property type="component" value="Unassembled WGS sequence"/>
</dbReference>
<keyword evidence="2" id="KW-0378">Hydrolase</keyword>
<dbReference type="PROSITE" id="PS00708">
    <property type="entry name" value="PRO_ENDOPEP_SER"/>
    <property type="match status" value="1"/>
</dbReference>
<feature type="domain" description="Dipeptidylpeptidase IV N-terminal" evidence="5">
    <location>
        <begin position="98"/>
        <end position="437"/>
    </location>
</feature>
<dbReference type="AlphaFoldDB" id="A0A9N8P1C2"/>
<dbReference type="InterPro" id="IPR001375">
    <property type="entry name" value="Peptidase_S9_cat"/>
</dbReference>
<evidence type="ECO:0000256" key="2">
    <source>
        <dbReference type="ARBA" id="ARBA00022801"/>
    </source>
</evidence>
<dbReference type="Gene3D" id="2.140.10.30">
    <property type="entry name" value="Dipeptidylpeptidase IV, N-terminal domain"/>
    <property type="match status" value="1"/>
</dbReference>
<accession>A0A9N8P1C2</accession>
<comment type="caution">
    <text evidence="6">The sequence shown here is derived from an EMBL/GenBank/DDBJ whole genome shotgun (WGS) entry which is preliminary data.</text>
</comment>
<dbReference type="PANTHER" id="PTHR11731:SF193">
    <property type="entry name" value="DIPEPTIDYL PEPTIDASE 9"/>
    <property type="match status" value="1"/>
</dbReference>
<proteinExistence type="predicted"/>
<dbReference type="InterPro" id="IPR050278">
    <property type="entry name" value="Serine_Prot_S9B/DPPIV"/>
</dbReference>
<keyword evidence="7" id="KW-1185">Reference proteome</keyword>
<reference evidence="6 7" key="1">
    <citation type="submission" date="2020-06" db="EMBL/GenBank/DDBJ databases">
        <authorList>
            <person name="Criscuolo A."/>
        </authorList>
    </citation>
    <scope>NUCLEOTIDE SEQUENCE [LARGE SCALE GENOMIC DNA]</scope>
    <source>
        <strain evidence="6">PXU-55</strain>
    </source>
</reference>
<keyword evidence="1" id="KW-0645">Protease</keyword>
<dbReference type="GO" id="GO:0004252">
    <property type="term" value="F:serine-type endopeptidase activity"/>
    <property type="evidence" value="ECO:0007669"/>
    <property type="project" value="InterPro"/>
</dbReference>
<dbReference type="GO" id="GO:0006508">
    <property type="term" value="P:proteolysis"/>
    <property type="evidence" value="ECO:0007669"/>
    <property type="project" value="UniProtKB-KW"/>
</dbReference>
<dbReference type="RefSeq" id="WP_180857285.1">
    <property type="nucleotide sequence ID" value="NZ_CAIJDE010000034.1"/>
</dbReference>
<evidence type="ECO:0000313" key="6">
    <source>
        <dbReference type="EMBL" id="CAC9973966.1"/>
    </source>
</evidence>
<evidence type="ECO:0000259" key="5">
    <source>
        <dbReference type="Pfam" id="PF00930"/>
    </source>
</evidence>
<dbReference type="PANTHER" id="PTHR11731">
    <property type="entry name" value="PROTEASE FAMILY S9B,C DIPEPTIDYL-PEPTIDASE IV-RELATED"/>
    <property type="match status" value="1"/>
</dbReference>
<dbReference type="SUPFAM" id="SSF82171">
    <property type="entry name" value="DPP6 N-terminal domain-like"/>
    <property type="match status" value="1"/>
</dbReference>
<protein>
    <submittedName>
        <fullName evidence="6">S9 family peptidase</fullName>
    </submittedName>
</protein>
<evidence type="ECO:0000256" key="3">
    <source>
        <dbReference type="ARBA" id="ARBA00023180"/>
    </source>
</evidence>
<evidence type="ECO:0000256" key="1">
    <source>
        <dbReference type="ARBA" id="ARBA00022670"/>
    </source>
</evidence>
<evidence type="ECO:0000259" key="4">
    <source>
        <dbReference type="Pfam" id="PF00326"/>
    </source>
</evidence>
<name>A0A9N8P1C2_9FLAO</name>
<evidence type="ECO:0000313" key="7">
    <source>
        <dbReference type="Proteomes" id="UP000533639"/>
    </source>
</evidence>
<dbReference type="EMBL" id="CAIJDE010000034">
    <property type="protein sequence ID" value="CAC9973966.1"/>
    <property type="molecule type" value="Genomic_DNA"/>
</dbReference>
<organism evidence="6 7">
    <name type="scientific">Flavobacterium panici</name>
    <dbReference type="NCBI Taxonomy" id="2654843"/>
    <lineage>
        <taxon>Bacteria</taxon>
        <taxon>Pseudomonadati</taxon>
        <taxon>Bacteroidota</taxon>
        <taxon>Flavobacteriia</taxon>
        <taxon>Flavobacteriales</taxon>
        <taxon>Flavobacteriaceae</taxon>
        <taxon>Flavobacterium</taxon>
    </lineage>
</organism>
<dbReference type="Pfam" id="PF00930">
    <property type="entry name" value="DPPIV_N"/>
    <property type="match status" value="1"/>
</dbReference>
<dbReference type="GO" id="GO:0008239">
    <property type="term" value="F:dipeptidyl-peptidase activity"/>
    <property type="evidence" value="ECO:0007669"/>
    <property type="project" value="TreeGrafter"/>
</dbReference>
<dbReference type="Pfam" id="PF00326">
    <property type="entry name" value="Peptidase_S9"/>
    <property type="match status" value="1"/>
</dbReference>
<dbReference type="InterPro" id="IPR029058">
    <property type="entry name" value="AB_hydrolase_fold"/>
</dbReference>
<gene>
    <name evidence="6" type="ORF">FLAPXU55_01659</name>
</gene>
<feature type="domain" description="Peptidase S9 prolyl oligopeptidase catalytic" evidence="4">
    <location>
        <begin position="530"/>
        <end position="723"/>
    </location>
</feature>
<keyword evidence="3" id="KW-0325">Glycoprotein</keyword>
<dbReference type="FunFam" id="3.40.50.1820:FF:000003">
    <property type="entry name" value="Dipeptidyl peptidase 4"/>
    <property type="match status" value="1"/>
</dbReference>
<sequence length="723" mass="82251">MNTSKITVVLLFIVASVFGQQKITVENIYGGAFRAKGMDELQSLKNTNQYTVLNVDQASRTMQIDLYDFATLKKVSNLIDTKNHKELQDGIDSYTFDASEKKILIACNSNQIFRHSFTADYFLYDIASKSLRKLVDFQIQEPTFSPDGTKIAYAKENNLYVYDVATKKSTAVTTDGKKNAVINGITDWVYEEEFAFVRAFDWSKDSKKLAYIRFDESQVPEFSMSIFKKDLYPTIETFKYPKAGEKNSVVSLHIYDAAGNASKKVDLGNYNDFYIARMQWTNDNNTLSAQVLNRHQDNLDLLFIDGTTAAAKVVLNEKDKAYVDVTDNLTFLKDNSFIWTSEKDGFNHIYVFDKTGKLKNQVTKGNWEVVSYYGFDEKTKTIFYQSTENGSINRDIYRIGLDGKNKTRLTTKVGTSAATFSPNFQYFITTFSSNLVPTTYTLNEAKTGKEIQVIENNQALADKLKAYNLPAKEFFVLKTAKGNELNAWILKPKDFDPSKKYPVFMYQYSGPGSQQVNNDWNNSDDYWFLSLTQQGYIVACVDGRGTGFKGADFKKVTQKELGKYEVEDQIDAAKVIGAYPYVDASRIGIFGWSYGGFMSSNCIFQGNDVFKMAIAVAPVTNWRFYDSVYTERYMQTPEENASGYDQNSPINHVDKLKGKFLLIHGSGDDNVHVQNSMQMMEALIQANKQFESQIYPDKNHGIYGGKTRIQLYNKMTNFIKENL</sequence>
<dbReference type="SUPFAM" id="SSF53474">
    <property type="entry name" value="alpha/beta-Hydrolases"/>
    <property type="match status" value="1"/>
</dbReference>